<dbReference type="Gene3D" id="1.20.1290.10">
    <property type="entry name" value="AhpD-like"/>
    <property type="match status" value="1"/>
</dbReference>
<dbReference type="PANTHER" id="PTHR33930">
    <property type="entry name" value="ALKYL HYDROPEROXIDE REDUCTASE AHPD"/>
    <property type="match status" value="1"/>
</dbReference>
<evidence type="ECO:0000259" key="1">
    <source>
        <dbReference type="Pfam" id="PF02627"/>
    </source>
</evidence>
<comment type="caution">
    <text evidence="2">The sequence shown here is derived from an EMBL/GenBank/DDBJ whole genome shotgun (WGS) entry which is preliminary data.</text>
</comment>
<dbReference type="InterPro" id="IPR004675">
    <property type="entry name" value="AhpD_core"/>
</dbReference>
<reference evidence="2 3" key="1">
    <citation type="submission" date="2021-04" db="EMBL/GenBank/DDBJ databases">
        <title>The genome sequence of type strain Ideonella paludis KCTC 32238.</title>
        <authorList>
            <person name="Liu Y."/>
        </authorList>
    </citation>
    <scope>NUCLEOTIDE SEQUENCE [LARGE SCALE GENOMIC DNA]</scope>
    <source>
        <strain evidence="2 3">KCTC 32238</strain>
    </source>
</reference>
<evidence type="ECO:0000313" key="3">
    <source>
        <dbReference type="Proteomes" id="UP000672097"/>
    </source>
</evidence>
<protein>
    <submittedName>
        <fullName evidence="2">Carboxymuconolactone decarboxylase family protein</fullName>
    </submittedName>
</protein>
<name>A0ABS5DXV3_9BURK</name>
<dbReference type="RefSeq" id="WP_210809291.1">
    <property type="nucleotide sequence ID" value="NZ_JAGQDG010000004.1"/>
</dbReference>
<dbReference type="SUPFAM" id="SSF69118">
    <property type="entry name" value="AhpD-like"/>
    <property type="match status" value="1"/>
</dbReference>
<evidence type="ECO:0000313" key="2">
    <source>
        <dbReference type="EMBL" id="MBQ0935978.1"/>
    </source>
</evidence>
<organism evidence="2 3">
    <name type="scientific">Ideonella paludis</name>
    <dbReference type="NCBI Taxonomy" id="1233411"/>
    <lineage>
        <taxon>Bacteria</taxon>
        <taxon>Pseudomonadati</taxon>
        <taxon>Pseudomonadota</taxon>
        <taxon>Betaproteobacteria</taxon>
        <taxon>Burkholderiales</taxon>
        <taxon>Sphaerotilaceae</taxon>
        <taxon>Ideonella</taxon>
    </lineage>
</organism>
<sequence length="121" mass="12557">MSAQTPDYAQLTADISAHLKPLRTDTPAVMKAFGELGKAAITTGALDEKTKELIALAIGVTQRCDGCIGFHVKALVRLGATKAELEEMLGVATYMGGGPALMYAANALAAWDQFTAAQASA</sequence>
<dbReference type="NCBIfam" id="TIGR00778">
    <property type="entry name" value="ahpD_dom"/>
    <property type="match status" value="1"/>
</dbReference>
<dbReference type="InterPro" id="IPR029032">
    <property type="entry name" value="AhpD-like"/>
</dbReference>
<dbReference type="EMBL" id="JAGQDG010000004">
    <property type="protein sequence ID" value="MBQ0935978.1"/>
    <property type="molecule type" value="Genomic_DNA"/>
</dbReference>
<dbReference type="InterPro" id="IPR003779">
    <property type="entry name" value="CMD-like"/>
</dbReference>
<proteinExistence type="predicted"/>
<dbReference type="Pfam" id="PF02627">
    <property type="entry name" value="CMD"/>
    <property type="match status" value="1"/>
</dbReference>
<dbReference type="Proteomes" id="UP000672097">
    <property type="component" value="Unassembled WGS sequence"/>
</dbReference>
<dbReference type="PANTHER" id="PTHR33930:SF2">
    <property type="entry name" value="BLR3452 PROTEIN"/>
    <property type="match status" value="1"/>
</dbReference>
<feature type="domain" description="Carboxymuconolactone decarboxylase-like" evidence="1">
    <location>
        <begin position="27"/>
        <end position="109"/>
    </location>
</feature>
<gene>
    <name evidence="2" type="ORF">KAK11_11630</name>
</gene>
<keyword evidence="3" id="KW-1185">Reference proteome</keyword>
<accession>A0ABS5DXV3</accession>